<evidence type="ECO:0000259" key="1">
    <source>
        <dbReference type="Pfam" id="PF01909"/>
    </source>
</evidence>
<sequence length="247" mass="26358">MFTGERREQVTALLLERARSDERITGAAITGSTARGAADRWSDLDLFLGVADPGRVAATAREWTAFAHRELGALHHFELRAGAAVYVVLLLGDLLEIDLGFTPADAFGPLGAGAFHTVFGDPAPRAPAPADPGGLAGHGWHHVLHAAAAVDRGQLWRAAYWINSLRDRILDLACVRHDLPVDHAKGADRLPPEATAPLLATLVAELTPPALRRSLRAATAAYLTELRYHNAELAASLTGPLTDRTTA</sequence>
<name>A0AA90H768_9ACTN</name>
<dbReference type="InterPro" id="IPR043519">
    <property type="entry name" value="NT_sf"/>
</dbReference>
<gene>
    <name evidence="2" type="ORF">POF50_007715</name>
</gene>
<comment type="caution">
    <text evidence="2">The sequence shown here is derived from an EMBL/GenBank/DDBJ whole genome shotgun (WGS) entry which is preliminary data.</text>
</comment>
<reference evidence="2" key="1">
    <citation type="submission" date="2023-05" db="EMBL/GenBank/DDBJ databases">
        <title>Streptantibioticus silvisoli sp. nov., acidotolerant actinomycetes 1 from pine litter.</title>
        <authorList>
            <person name="Swiecimska M."/>
            <person name="Golinska P."/>
            <person name="Sangal V."/>
            <person name="Wachnowicz B."/>
            <person name="Goodfellow M."/>
        </authorList>
    </citation>
    <scope>NUCLEOTIDE SEQUENCE</scope>
    <source>
        <strain evidence="2">SL13</strain>
    </source>
</reference>
<dbReference type="InterPro" id="IPR002934">
    <property type="entry name" value="Polymerase_NTP_transf_dom"/>
</dbReference>
<accession>A0AA90H768</accession>
<dbReference type="Gene3D" id="3.30.460.10">
    <property type="entry name" value="Beta Polymerase, domain 2"/>
    <property type="match status" value="1"/>
</dbReference>
<dbReference type="Pfam" id="PF01909">
    <property type="entry name" value="NTP_transf_2"/>
    <property type="match status" value="1"/>
</dbReference>
<dbReference type="EMBL" id="JABXJJ020000008">
    <property type="protein sequence ID" value="MDI5969232.1"/>
    <property type="molecule type" value="Genomic_DNA"/>
</dbReference>
<protein>
    <submittedName>
        <fullName evidence="2">Nucleotidyltransferase domain-containing protein</fullName>
    </submittedName>
</protein>
<dbReference type="AlphaFoldDB" id="A0AA90H768"/>
<dbReference type="GO" id="GO:0016779">
    <property type="term" value="F:nucleotidyltransferase activity"/>
    <property type="evidence" value="ECO:0007669"/>
    <property type="project" value="InterPro"/>
</dbReference>
<evidence type="ECO:0000313" key="2">
    <source>
        <dbReference type="EMBL" id="MDI5969232.1"/>
    </source>
</evidence>
<dbReference type="RefSeq" id="WP_271318179.1">
    <property type="nucleotide sequence ID" value="NZ_JABXJJ020000008.1"/>
</dbReference>
<organism evidence="2">
    <name type="scientific">Streptantibioticus silvisoli</name>
    <dbReference type="NCBI Taxonomy" id="2705255"/>
    <lineage>
        <taxon>Bacteria</taxon>
        <taxon>Bacillati</taxon>
        <taxon>Actinomycetota</taxon>
        <taxon>Actinomycetes</taxon>
        <taxon>Kitasatosporales</taxon>
        <taxon>Streptomycetaceae</taxon>
        <taxon>Streptantibioticus</taxon>
    </lineage>
</organism>
<dbReference type="SUPFAM" id="SSF81301">
    <property type="entry name" value="Nucleotidyltransferase"/>
    <property type="match status" value="1"/>
</dbReference>
<feature type="domain" description="Polymerase nucleotidyl transferase" evidence="1">
    <location>
        <begin position="15"/>
        <end position="53"/>
    </location>
</feature>
<proteinExistence type="predicted"/>